<accession>G5K333</accession>
<dbReference type="AlphaFoldDB" id="G5K333"/>
<gene>
    <name evidence="2" type="ORF">STRIC_1201</name>
</gene>
<protein>
    <submittedName>
        <fullName evidence="2">Uncharacterized protein</fullName>
    </submittedName>
</protein>
<keyword evidence="3" id="KW-1185">Reference proteome</keyword>
<name>G5K333_9STRE</name>
<dbReference type="STRING" id="764299.STRIC_1201"/>
<dbReference type="EMBL" id="AEUX02000006">
    <property type="protein sequence ID" value="EHI69927.1"/>
    <property type="molecule type" value="Genomic_DNA"/>
</dbReference>
<feature type="region of interest" description="Disordered" evidence="1">
    <location>
        <begin position="1"/>
        <end position="21"/>
    </location>
</feature>
<organism evidence="2 3">
    <name type="scientific">Streptococcus ictaluri 707-05</name>
    <dbReference type="NCBI Taxonomy" id="764299"/>
    <lineage>
        <taxon>Bacteria</taxon>
        <taxon>Bacillati</taxon>
        <taxon>Bacillota</taxon>
        <taxon>Bacilli</taxon>
        <taxon>Lactobacillales</taxon>
        <taxon>Streptococcaceae</taxon>
        <taxon>Streptococcus</taxon>
    </lineage>
</organism>
<comment type="caution">
    <text evidence="2">The sequence shown here is derived from an EMBL/GenBank/DDBJ whole genome shotgun (WGS) entry which is preliminary data.</text>
</comment>
<evidence type="ECO:0000256" key="1">
    <source>
        <dbReference type="SAM" id="MobiDB-lite"/>
    </source>
</evidence>
<sequence length="84" mass="9584">MLVSSKPESEDGVTVPSSTEPLVDFHFPEDLTDFYPKTTREKIETNVAAIRLVKSLDQSGRFPTLEEQDLLAKYVVRWLGWLSQ</sequence>
<dbReference type="Proteomes" id="UP000003330">
    <property type="component" value="Unassembled WGS sequence"/>
</dbReference>
<proteinExistence type="predicted"/>
<evidence type="ECO:0000313" key="3">
    <source>
        <dbReference type="Proteomes" id="UP000003330"/>
    </source>
</evidence>
<evidence type="ECO:0000313" key="2">
    <source>
        <dbReference type="EMBL" id="EHI69927.1"/>
    </source>
</evidence>
<reference evidence="2 3" key="1">
    <citation type="journal article" date="2014" name="Int. J. Syst. Evol. Microbiol.">
        <title>Phylogenomics and the dynamic genome evolution of the genus Streptococcus.</title>
        <authorList>
            <consortium name="The Broad Institute Genome Sequencing Platform"/>
            <person name="Richards V.P."/>
            <person name="Palmer S.R."/>
            <person name="Pavinski Bitar P.D."/>
            <person name="Qin X."/>
            <person name="Weinstock G.M."/>
            <person name="Highlander S.K."/>
            <person name="Town C.D."/>
            <person name="Burne R.A."/>
            <person name="Stanhope M.J."/>
        </authorList>
    </citation>
    <scope>NUCLEOTIDE SEQUENCE [LARGE SCALE GENOMIC DNA]</scope>
    <source>
        <strain evidence="2 3">707-05</strain>
    </source>
</reference>